<feature type="region of interest" description="Aspartate" evidence="7">
    <location>
        <begin position="214"/>
        <end position="217"/>
    </location>
</feature>
<evidence type="ECO:0000256" key="5">
    <source>
        <dbReference type="ARBA" id="ARBA00022917"/>
    </source>
</evidence>
<evidence type="ECO:0000256" key="1">
    <source>
        <dbReference type="ARBA" id="ARBA00006303"/>
    </source>
</evidence>
<dbReference type="InterPro" id="IPR045864">
    <property type="entry name" value="aa-tRNA-synth_II/BPL/LPL"/>
</dbReference>
<dbReference type="SUPFAM" id="SSF50249">
    <property type="entry name" value="Nucleic acid-binding proteins"/>
    <property type="match status" value="1"/>
</dbReference>
<dbReference type="InterPro" id="IPR047090">
    <property type="entry name" value="AspRS_core"/>
</dbReference>
<dbReference type="InterPro" id="IPR004365">
    <property type="entry name" value="NA-bd_OB_tRNA"/>
</dbReference>
<dbReference type="Proteomes" id="UP000321577">
    <property type="component" value="Unassembled WGS sequence"/>
</dbReference>
<evidence type="ECO:0000256" key="8">
    <source>
        <dbReference type="SAM" id="MobiDB-lite"/>
    </source>
</evidence>
<feature type="binding site" evidence="7">
    <location>
        <begin position="558"/>
        <end position="561"/>
    </location>
    <ligand>
        <name>ATP</name>
        <dbReference type="ChEBI" id="CHEBI:30616"/>
    </ligand>
</feature>
<dbReference type="GO" id="GO:0003676">
    <property type="term" value="F:nucleic acid binding"/>
    <property type="evidence" value="ECO:0007669"/>
    <property type="project" value="InterPro"/>
</dbReference>
<dbReference type="Gene3D" id="2.40.50.140">
    <property type="entry name" value="Nucleic acid-binding proteins"/>
    <property type="match status" value="1"/>
</dbReference>
<feature type="binding site" evidence="7">
    <location>
        <position position="513"/>
    </location>
    <ligand>
        <name>L-aspartate</name>
        <dbReference type="ChEBI" id="CHEBI:29991"/>
    </ligand>
</feature>
<comment type="similarity">
    <text evidence="1 7">Belongs to the class-II aminoacyl-tRNA synthetase family. Type 1 subfamily.</text>
</comment>
<feature type="binding site" evidence="7">
    <location>
        <position position="236"/>
    </location>
    <ligand>
        <name>L-aspartate</name>
        <dbReference type="ChEBI" id="CHEBI:29991"/>
    </ligand>
</feature>
<dbReference type="Gene3D" id="3.30.930.10">
    <property type="entry name" value="Bira Bifunctional Protein, Domain 2"/>
    <property type="match status" value="1"/>
</dbReference>
<organism evidence="10 11">
    <name type="scientific">Brevifollis gellanilyticus</name>
    <dbReference type="NCBI Taxonomy" id="748831"/>
    <lineage>
        <taxon>Bacteria</taxon>
        <taxon>Pseudomonadati</taxon>
        <taxon>Verrucomicrobiota</taxon>
        <taxon>Verrucomicrobiia</taxon>
        <taxon>Verrucomicrobiales</taxon>
        <taxon>Verrucomicrobiaceae</taxon>
    </lineage>
</organism>
<keyword evidence="5 7" id="KW-0648">Protein biosynthesis</keyword>
<dbReference type="CDD" id="cd00777">
    <property type="entry name" value="AspRS_core"/>
    <property type="match status" value="1"/>
</dbReference>
<feature type="binding site" evidence="7">
    <location>
        <position position="245"/>
    </location>
    <ligand>
        <name>ATP</name>
        <dbReference type="ChEBI" id="CHEBI:30616"/>
    </ligand>
</feature>
<feature type="site" description="Important for tRNA non-discrimination" evidence="7">
    <location>
        <position position="99"/>
    </location>
</feature>
<sequence length="634" mass="71194">MIRAPFSTFVFAMIPNDYRSLHCNAIRAEHIGQNVTLSGWVNSARDHGGVIFVDLRDREGLTQVVFRPEENADVATASHELRDEDVIQVTGRVEKRLTGTENTKLGTGEVEVVCTVLKVLNKSDVLPFHLDRELSNEDMRMKYRYLDLRRERMNKNIRQRHKITTAARNYLDGEGFIEVETPILSNPTPEGARDFLVPARLSPSKFFALPQAPQQYKQLLMVAGLERYFQIARCFRDEDLRADRQPEFTQIDIEASFIQQNDIINLVEGLLKSMFKAGQGVDIPLPFQRMTYQEAMDRYGVDKPDTRYGNEIVDMADVFAASGFKIFRTTLENGGVVRAINAKGFAGITTGQMIRLNELAIQAGMKVKQLAFIKVERNAEGVLEYKSPLWKFFGEEEQKALIAKLGVEENDIVFFYAGSWDDACNILGKVRTEIATMMDLTKDSTALNFLWVVDFPLLAYSPEDQSWVAVHHPFTRPKAEDVPLLDAGEYGKVRAEAYDVVLNGYELGGGSIRIHESDLQAKMFGVLGVSPEEQQIKFRHILEAFKFGAPPHGGLALGLDRIAMLVAGENSIREVIAFPKNNKACDLMTDSPTNVEFKQLRELYVQSTWKEKKKEDAAPAAASAASVDPIPTGP</sequence>
<dbReference type="InterPro" id="IPR004364">
    <property type="entry name" value="Aa-tRNA-synt_II"/>
</dbReference>
<protein>
    <recommendedName>
        <fullName evidence="7">Aspartate--tRNA(Asp/Asn) ligase</fullName>
        <ecNumber evidence="7">6.1.1.23</ecNumber>
    </recommendedName>
    <alternativeName>
        <fullName evidence="7">Aspartyl-tRNA synthetase</fullName>
        <shortName evidence="7">AspRS</shortName>
    </alternativeName>
    <alternativeName>
        <fullName evidence="7">Non-discriminating aspartyl-tRNA synthetase</fullName>
        <shortName evidence="7">ND-AspRS</shortName>
    </alternativeName>
</protein>
<dbReference type="PRINTS" id="PR01042">
    <property type="entry name" value="TRNASYNTHASP"/>
</dbReference>
<feature type="domain" description="Aminoacyl-transfer RNA synthetases class-II family profile" evidence="9">
    <location>
        <begin position="157"/>
        <end position="579"/>
    </location>
</feature>
<keyword evidence="11" id="KW-1185">Reference proteome</keyword>
<keyword evidence="3 7" id="KW-0547">Nucleotide-binding</keyword>
<comment type="catalytic activity">
    <reaction evidence="7">
        <text>tRNA(Asx) + L-aspartate + ATP = L-aspartyl-tRNA(Asx) + AMP + diphosphate</text>
        <dbReference type="Rhea" id="RHEA:18349"/>
        <dbReference type="Rhea" id="RHEA-COMP:9710"/>
        <dbReference type="Rhea" id="RHEA-COMP:9711"/>
        <dbReference type="ChEBI" id="CHEBI:29991"/>
        <dbReference type="ChEBI" id="CHEBI:30616"/>
        <dbReference type="ChEBI" id="CHEBI:33019"/>
        <dbReference type="ChEBI" id="CHEBI:78442"/>
        <dbReference type="ChEBI" id="CHEBI:78516"/>
        <dbReference type="ChEBI" id="CHEBI:456215"/>
        <dbReference type="EC" id="6.1.1.23"/>
    </reaction>
</comment>
<gene>
    <name evidence="7" type="primary">aspS</name>
    <name evidence="10" type="ORF">BGE01nite_17030</name>
</gene>
<dbReference type="InterPro" id="IPR029351">
    <property type="entry name" value="GAD_dom"/>
</dbReference>
<comment type="subcellular location">
    <subcellularLocation>
        <location evidence="7">Cytoplasm</location>
    </subcellularLocation>
</comment>
<dbReference type="GO" id="GO:0006422">
    <property type="term" value="P:aspartyl-tRNA aminoacylation"/>
    <property type="evidence" value="ECO:0007669"/>
    <property type="project" value="UniProtKB-UniRule"/>
</dbReference>
<dbReference type="SUPFAM" id="SSF55681">
    <property type="entry name" value="Class II aaRS and biotin synthetases"/>
    <property type="match status" value="1"/>
</dbReference>
<dbReference type="InterPro" id="IPR004524">
    <property type="entry name" value="Asp-tRNA-ligase_1"/>
</dbReference>
<evidence type="ECO:0000259" key="9">
    <source>
        <dbReference type="PROSITE" id="PS50862"/>
    </source>
</evidence>
<feature type="binding site" evidence="7">
    <location>
        <position position="471"/>
    </location>
    <ligand>
        <name>L-aspartate</name>
        <dbReference type="ChEBI" id="CHEBI:29991"/>
    </ligand>
</feature>
<dbReference type="CDD" id="cd04317">
    <property type="entry name" value="EcAspRS_like_N"/>
    <property type="match status" value="1"/>
</dbReference>
<dbReference type="Gene3D" id="3.30.1360.30">
    <property type="entry name" value="GAD-like domain"/>
    <property type="match status" value="1"/>
</dbReference>
<dbReference type="GO" id="GO:0004815">
    <property type="term" value="F:aspartate-tRNA ligase activity"/>
    <property type="evidence" value="ECO:0007669"/>
    <property type="project" value="UniProtKB-UniRule"/>
</dbReference>
<accession>A0A512M6Q3</accession>
<dbReference type="HAMAP" id="MF_00044">
    <property type="entry name" value="Asp_tRNA_synth_type1"/>
    <property type="match status" value="1"/>
</dbReference>
<dbReference type="GO" id="GO:0005737">
    <property type="term" value="C:cytoplasm"/>
    <property type="evidence" value="ECO:0007669"/>
    <property type="project" value="UniProtKB-SubCell"/>
</dbReference>
<feature type="binding site" evidence="7">
    <location>
        <begin position="236"/>
        <end position="238"/>
    </location>
    <ligand>
        <name>ATP</name>
        <dbReference type="ChEBI" id="CHEBI:30616"/>
    </ligand>
</feature>
<dbReference type="PROSITE" id="PS50862">
    <property type="entry name" value="AA_TRNA_LIGASE_II"/>
    <property type="match status" value="1"/>
</dbReference>
<feature type="region of interest" description="Disordered" evidence="8">
    <location>
        <begin position="611"/>
        <end position="634"/>
    </location>
</feature>
<name>A0A512M6Q3_9BACT</name>
<dbReference type="InterPro" id="IPR047089">
    <property type="entry name" value="Asp-tRNA-ligase_1_N"/>
</dbReference>
<dbReference type="NCBIfam" id="NF001750">
    <property type="entry name" value="PRK00476.1"/>
    <property type="match status" value="1"/>
</dbReference>
<dbReference type="GO" id="GO:0050560">
    <property type="term" value="F:aspartate-tRNA(Asn) ligase activity"/>
    <property type="evidence" value="ECO:0007669"/>
    <property type="project" value="UniProtKB-EC"/>
</dbReference>
<dbReference type="SUPFAM" id="SSF55261">
    <property type="entry name" value="GAD domain-like"/>
    <property type="match status" value="1"/>
</dbReference>
<dbReference type="PANTHER" id="PTHR22594">
    <property type="entry name" value="ASPARTYL/LYSYL-TRNA SYNTHETASE"/>
    <property type="match status" value="1"/>
</dbReference>
<reference evidence="10 11" key="1">
    <citation type="submission" date="2019-07" db="EMBL/GenBank/DDBJ databases">
        <title>Whole genome shotgun sequence of Brevifollis gellanilyticus NBRC 108608.</title>
        <authorList>
            <person name="Hosoyama A."/>
            <person name="Uohara A."/>
            <person name="Ohji S."/>
            <person name="Ichikawa N."/>
        </authorList>
    </citation>
    <scope>NUCLEOTIDE SEQUENCE [LARGE SCALE GENOMIC DNA]</scope>
    <source>
        <strain evidence="10 11">NBRC 108608</strain>
    </source>
</reference>
<evidence type="ECO:0000256" key="6">
    <source>
        <dbReference type="ARBA" id="ARBA00023146"/>
    </source>
</evidence>
<keyword evidence="7" id="KW-0963">Cytoplasm</keyword>
<feature type="compositionally biased region" description="Low complexity" evidence="8">
    <location>
        <begin position="618"/>
        <end position="634"/>
    </location>
</feature>
<dbReference type="PANTHER" id="PTHR22594:SF5">
    <property type="entry name" value="ASPARTATE--TRNA LIGASE, MITOCHONDRIAL"/>
    <property type="match status" value="1"/>
</dbReference>
<comment type="function">
    <text evidence="7">Aspartyl-tRNA synthetase with relaxed tRNA specificity since it is able to aspartylate not only its cognate tRNA(Asp) but also tRNA(Asn). Reaction proceeds in two steps: L-aspartate is first activated by ATP to form Asp-AMP and then transferred to the acceptor end of tRNA(Asp/Asn).</text>
</comment>
<dbReference type="Pfam" id="PF00152">
    <property type="entry name" value="tRNA-synt_2"/>
    <property type="match status" value="1"/>
</dbReference>
<evidence type="ECO:0000256" key="7">
    <source>
        <dbReference type="HAMAP-Rule" id="MF_00044"/>
    </source>
</evidence>
<feature type="binding site" evidence="7">
    <location>
        <position position="506"/>
    </location>
    <ligand>
        <name>ATP</name>
        <dbReference type="ChEBI" id="CHEBI:30616"/>
    </ligand>
</feature>
<keyword evidence="2 7" id="KW-0436">Ligase</keyword>
<keyword evidence="6 7" id="KW-0030">Aminoacyl-tRNA synthetase</keyword>
<proteinExistence type="inferred from homology"/>
<dbReference type="NCBIfam" id="TIGR00459">
    <property type="entry name" value="aspS_bact"/>
    <property type="match status" value="1"/>
</dbReference>
<evidence type="ECO:0000256" key="4">
    <source>
        <dbReference type="ARBA" id="ARBA00022840"/>
    </source>
</evidence>
<feature type="site" description="Important for tRNA non-discrimination" evidence="7">
    <location>
        <position position="47"/>
    </location>
</feature>
<dbReference type="InterPro" id="IPR012340">
    <property type="entry name" value="NA-bd_OB-fold"/>
</dbReference>
<comment type="caution">
    <text evidence="10">The sequence shown here is derived from an EMBL/GenBank/DDBJ whole genome shotgun (WGS) entry which is preliminary data.</text>
</comment>
<dbReference type="InterPro" id="IPR004115">
    <property type="entry name" value="GAD-like_sf"/>
</dbReference>
<evidence type="ECO:0000313" key="10">
    <source>
        <dbReference type="EMBL" id="GEP42412.1"/>
    </source>
</evidence>
<dbReference type="AlphaFoldDB" id="A0A512M6Q3"/>
<dbReference type="GO" id="GO:0005524">
    <property type="term" value="F:ATP binding"/>
    <property type="evidence" value="ECO:0007669"/>
    <property type="project" value="UniProtKB-UniRule"/>
</dbReference>
<evidence type="ECO:0000313" key="11">
    <source>
        <dbReference type="Proteomes" id="UP000321577"/>
    </source>
</evidence>
<dbReference type="EMBL" id="BKAG01000009">
    <property type="protein sequence ID" value="GEP42412.1"/>
    <property type="molecule type" value="Genomic_DNA"/>
</dbReference>
<dbReference type="Pfam" id="PF01336">
    <property type="entry name" value="tRNA_anti-codon"/>
    <property type="match status" value="1"/>
</dbReference>
<dbReference type="InterPro" id="IPR002312">
    <property type="entry name" value="Asp/Asn-tRNA-synth_IIb"/>
</dbReference>
<evidence type="ECO:0000256" key="3">
    <source>
        <dbReference type="ARBA" id="ARBA00022741"/>
    </source>
</evidence>
<feature type="binding site" evidence="7">
    <location>
        <position position="190"/>
    </location>
    <ligand>
        <name>L-aspartate</name>
        <dbReference type="ChEBI" id="CHEBI:29991"/>
    </ligand>
</feature>
<dbReference type="EC" id="6.1.1.23" evidence="7"/>
<keyword evidence="4 7" id="KW-0067">ATP-binding</keyword>
<evidence type="ECO:0000256" key="2">
    <source>
        <dbReference type="ARBA" id="ARBA00022598"/>
    </source>
</evidence>
<dbReference type="InterPro" id="IPR006195">
    <property type="entry name" value="aa-tRNA-synth_II"/>
</dbReference>
<dbReference type="Pfam" id="PF02938">
    <property type="entry name" value="GAD"/>
    <property type="match status" value="1"/>
</dbReference>
<comment type="subunit">
    <text evidence="7">Homodimer.</text>
</comment>